<feature type="transmembrane region" description="Helical" evidence="2">
    <location>
        <begin position="28"/>
        <end position="51"/>
    </location>
</feature>
<feature type="region of interest" description="Disordered" evidence="1">
    <location>
        <begin position="228"/>
        <end position="255"/>
    </location>
</feature>
<protein>
    <submittedName>
        <fullName evidence="3">Uncharacterized protein CaJ7.0383</fullName>
    </submittedName>
</protein>
<accession>G1UA14</accession>
<organism evidence="3">
    <name type="scientific">Candida albicans</name>
    <name type="common">Yeast</name>
    <dbReference type="NCBI Taxonomy" id="5476"/>
    <lineage>
        <taxon>Eukaryota</taxon>
        <taxon>Fungi</taxon>
        <taxon>Dikarya</taxon>
        <taxon>Ascomycota</taxon>
        <taxon>Saccharomycotina</taxon>
        <taxon>Pichiomycetes</taxon>
        <taxon>Debaryomycetaceae</taxon>
        <taxon>Candida/Lodderomyces clade</taxon>
        <taxon>Candida</taxon>
    </lineage>
</organism>
<dbReference type="EMBL" id="AP006852">
    <property type="protein sequence ID" value="BAE44837.1"/>
    <property type="molecule type" value="Genomic_DNA"/>
</dbReference>
<dbReference type="VEuPathDB" id="FungiDB:C7_03310W_A"/>
<evidence type="ECO:0000256" key="1">
    <source>
        <dbReference type="SAM" id="MobiDB-lite"/>
    </source>
</evidence>
<name>G1UA14_CANAX</name>
<proteinExistence type="predicted"/>
<gene>
    <name evidence="3" type="primary">CaJ7.0383</name>
    <name evidence="3" type="ORF">CaO19.1344</name>
</gene>
<evidence type="ECO:0000256" key="2">
    <source>
        <dbReference type="SAM" id="Phobius"/>
    </source>
</evidence>
<keyword evidence="2" id="KW-0472">Membrane</keyword>
<evidence type="ECO:0000313" key="3">
    <source>
        <dbReference type="EMBL" id="BAE44837.1"/>
    </source>
</evidence>
<keyword evidence="2" id="KW-0812">Transmembrane</keyword>
<sequence>MIAKKKRTSICFSISFHQFFNKLYNYSFFLSCSPPIINFNFFITLAPITMLRSIIKSFKPSASFSSSIISPKSTTSLSTSSLKPLTVYHNSNLLVSHQLVAKLNNFNSTTDSPTNNKITFNLKTNEQLSESDYKFIIDECLYIHPDNKSILLQIFHNKYHMDKKKLIKDFTLHDSIFEYNNLINNNKSYPLIIDYNHCLIANDDASFDRIMMNYLTCGIQNTTSSNSTAASHGFTTNGSSSSSGNGGNNSTGTVKYNDLVHPHMAEFADLF</sequence>
<dbReference type="AlphaFoldDB" id="G1UA14"/>
<reference evidence="3" key="1">
    <citation type="journal article" date="2005" name="Genetics">
        <title>Sequence finishing and gene mapping for Candida albicans chromosome 7 and syntenic analysis against the Saccharomyces cerevisiae genome.</title>
        <authorList>
            <person name="Chibana H."/>
            <person name="Oka N."/>
            <person name="Nakayama H."/>
            <person name="Aoyama T."/>
            <person name="Magee B.B."/>
            <person name="Magee P.T."/>
            <person name="Mikami Y."/>
        </authorList>
    </citation>
    <scope>NUCLEOTIDE SEQUENCE</scope>
</reference>
<feature type="compositionally biased region" description="Low complexity" evidence="1">
    <location>
        <begin position="228"/>
        <end position="243"/>
    </location>
</feature>
<keyword evidence="2" id="KW-1133">Transmembrane helix</keyword>
<dbReference type="VEuPathDB" id="FungiDB:CAWG_05664"/>